<evidence type="ECO:0008006" key="3">
    <source>
        <dbReference type="Google" id="ProtNLM"/>
    </source>
</evidence>
<organism evidence="1 2">
    <name type="scientific">Botrytis porri</name>
    <dbReference type="NCBI Taxonomy" id="87229"/>
    <lineage>
        <taxon>Eukaryota</taxon>
        <taxon>Fungi</taxon>
        <taxon>Dikarya</taxon>
        <taxon>Ascomycota</taxon>
        <taxon>Pezizomycotina</taxon>
        <taxon>Leotiomycetes</taxon>
        <taxon>Helotiales</taxon>
        <taxon>Sclerotiniaceae</taxon>
        <taxon>Botrytis</taxon>
    </lineage>
</organism>
<protein>
    <recommendedName>
        <fullName evidence="3">Non-haem dioxygenase N-terminal domain-containing protein</fullName>
    </recommendedName>
</protein>
<comment type="caution">
    <text evidence="1">The sequence shown here is derived from an EMBL/GenBank/DDBJ whole genome shotgun (WGS) entry which is preliminary data.</text>
</comment>
<proteinExistence type="predicted"/>
<evidence type="ECO:0000313" key="1">
    <source>
        <dbReference type="EMBL" id="TGO85325.1"/>
    </source>
</evidence>
<dbReference type="Proteomes" id="UP000297280">
    <property type="component" value="Unassembled WGS sequence"/>
</dbReference>
<reference evidence="1 2" key="1">
    <citation type="submission" date="2017-12" db="EMBL/GenBank/DDBJ databases">
        <title>Comparative genomics of Botrytis spp.</title>
        <authorList>
            <person name="Valero-Jimenez C.A."/>
            <person name="Tapia P."/>
            <person name="Veloso J."/>
            <person name="Silva-Moreno E."/>
            <person name="Staats M."/>
            <person name="Valdes J.H."/>
            <person name="Van Kan J.A.L."/>
        </authorList>
    </citation>
    <scope>NUCLEOTIDE SEQUENCE [LARGE SCALE GENOMIC DNA]</scope>
    <source>
        <strain evidence="1 2">MUCL3349</strain>
    </source>
</reference>
<name>A0A4Z1KS58_9HELO</name>
<dbReference type="AlphaFoldDB" id="A0A4Z1KS58"/>
<accession>A0A4Z1KS58</accession>
<dbReference type="EMBL" id="PQXO01000407">
    <property type="protein sequence ID" value="TGO85325.1"/>
    <property type="molecule type" value="Genomic_DNA"/>
</dbReference>
<sequence length="65" mass="7476">MPTPKYCNQYPKFPADLNVANNVNDESEKLLQACQEYGFFLLELRNDDQGETLLGDAERMFDITT</sequence>
<gene>
    <name evidence="1" type="ORF">BPOR_0408g00040</name>
</gene>
<keyword evidence="2" id="KW-1185">Reference proteome</keyword>
<evidence type="ECO:0000313" key="2">
    <source>
        <dbReference type="Proteomes" id="UP000297280"/>
    </source>
</evidence>